<dbReference type="AlphaFoldDB" id="A0A0D8ZR80"/>
<dbReference type="OrthoDB" id="489903at2"/>
<dbReference type="EMBL" id="JYON01000013">
    <property type="protein sequence ID" value="KJH71225.1"/>
    <property type="molecule type" value="Genomic_DNA"/>
</dbReference>
<dbReference type="Proteomes" id="UP000032452">
    <property type="component" value="Unassembled WGS sequence"/>
</dbReference>
<evidence type="ECO:0000313" key="3">
    <source>
        <dbReference type="Proteomes" id="UP000032452"/>
    </source>
</evidence>
<sequence>MNTIVVWAGLIGTTLGIITSVLGCIALYRTSVIKGYAAQRDYEHLKNYYKSLAEAFKFQTETFEHEFREVRKDIDNRCDRIDQNLIELKALSFSNVRLKAIKEDE</sequence>
<keyword evidence="1" id="KW-0472">Membrane</keyword>
<gene>
    <name evidence="2" type="ORF">UH38_13095</name>
</gene>
<evidence type="ECO:0000256" key="1">
    <source>
        <dbReference type="SAM" id="Phobius"/>
    </source>
</evidence>
<proteinExistence type="predicted"/>
<name>A0A0D8ZR80_9CYAN</name>
<feature type="transmembrane region" description="Helical" evidence="1">
    <location>
        <begin position="6"/>
        <end position="28"/>
    </location>
</feature>
<reference evidence="2 3" key="1">
    <citation type="submission" date="2015-02" db="EMBL/GenBank/DDBJ databases">
        <title>Draft genome of a novel marine cyanobacterium (Chroococcales) isolated from South Atlantic Ocean.</title>
        <authorList>
            <person name="Rigonato J."/>
            <person name="Alvarenga D.O."/>
            <person name="Branco L.H."/>
            <person name="Varani A.M."/>
            <person name="Brandini F.P."/>
            <person name="Fiore M.F."/>
        </authorList>
    </citation>
    <scope>NUCLEOTIDE SEQUENCE [LARGE SCALE GENOMIC DNA]</scope>
    <source>
        <strain evidence="2 3">CENA595</strain>
    </source>
</reference>
<keyword evidence="1" id="KW-0812">Transmembrane</keyword>
<comment type="caution">
    <text evidence="2">The sequence shown here is derived from an EMBL/GenBank/DDBJ whole genome shotgun (WGS) entry which is preliminary data.</text>
</comment>
<dbReference type="STRING" id="1618023.UH38_13095"/>
<keyword evidence="3" id="KW-1185">Reference proteome</keyword>
<organism evidence="2 3">
    <name type="scientific">Aliterella atlantica CENA595</name>
    <dbReference type="NCBI Taxonomy" id="1618023"/>
    <lineage>
        <taxon>Bacteria</taxon>
        <taxon>Bacillati</taxon>
        <taxon>Cyanobacteriota</taxon>
        <taxon>Cyanophyceae</taxon>
        <taxon>Chroococcidiopsidales</taxon>
        <taxon>Aliterellaceae</taxon>
        <taxon>Aliterella</taxon>
    </lineage>
</organism>
<accession>A0A0D8ZR80</accession>
<evidence type="ECO:0000313" key="2">
    <source>
        <dbReference type="EMBL" id="KJH71225.1"/>
    </source>
</evidence>
<keyword evidence="1" id="KW-1133">Transmembrane helix</keyword>
<dbReference type="RefSeq" id="WP_045055115.1">
    <property type="nucleotide sequence ID" value="NZ_CAWMDP010000056.1"/>
</dbReference>
<protein>
    <submittedName>
        <fullName evidence="2">Uncharacterized protein</fullName>
    </submittedName>
</protein>